<comment type="caution">
    <text evidence="1">The sequence shown here is derived from an EMBL/GenBank/DDBJ whole genome shotgun (WGS) entry which is preliminary data.</text>
</comment>
<gene>
    <name evidence="1" type="ORF">E2C01_008475</name>
</gene>
<dbReference type="Proteomes" id="UP000324222">
    <property type="component" value="Unassembled WGS sequence"/>
</dbReference>
<protein>
    <submittedName>
        <fullName evidence="1">Uncharacterized protein</fullName>
    </submittedName>
</protein>
<proteinExistence type="predicted"/>
<dbReference type="AlphaFoldDB" id="A0A5B7D4N3"/>
<dbReference type="EMBL" id="VSRR010000446">
    <property type="protein sequence ID" value="MPC15676.1"/>
    <property type="molecule type" value="Genomic_DNA"/>
</dbReference>
<organism evidence="1 2">
    <name type="scientific">Portunus trituberculatus</name>
    <name type="common">Swimming crab</name>
    <name type="synonym">Neptunus trituberculatus</name>
    <dbReference type="NCBI Taxonomy" id="210409"/>
    <lineage>
        <taxon>Eukaryota</taxon>
        <taxon>Metazoa</taxon>
        <taxon>Ecdysozoa</taxon>
        <taxon>Arthropoda</taxon>
        <taxon>Crustacea</taxon>
        <taxon>Multicrustacea</taxon>
        <taxon>Malacostraca</taxon>
        <taxon>Eumalacostraca</taxon>
        <taxon>Eucarida</taxon>
        <taxon>Decapoda</taxon>
        <taxon>Pleocyemata</taxon>
        <taxon>Brachyura</taxon>
        <taxon>Eubrachyura</taxon>
        <taxon>Portunoidea</taxon>
        <taxon>Portunidae</taxon>
        <taxon>Portuninae</taxon>
        <taxon>Portunus</taxon>
    </lineage>
</organism>
<keyword evidence="2" id="KW-1185">Reference proteome</keyword>
<evidence type="ECO:0000313" key="2">
    <source>
        <dbReference type="Proteomes" id="UP000324222"/>
    </source>
</evidence>
<reference evidence="1 2" key="1">
    <citation type="submission" date="2019-05" db="EMBL/GenBank/DDBJ databases">
        <title>Another draft genome of Portunus trituberculatus and its Hox gene families provides insights of decapod evolution.</title>
        <authorList>
            <person name="Jeong J.-H."/>
            <person name="Song I."/>
            <person name="Kim S."/>
            <person name="Choi T."/>
            <person name="Kim D."/>
            <person name="Ryu S."/>
            <person name="Kim W."/>
        </authorList>
    </citation>
    <scope>NUCLEOTIDE SEQUENCE [LARGE SCALE GENOMIC DNA]</scope>
    <source>
        <tissue evidence="1">Muscle</tissue>
    </source>
</reference>
<name>A0A5B7D4N3_PORTR</name>
<sequence>MSVLQILMKYMSRLTQDVDCLKTQMKHHHNERHKELRSHLTTNANGVHWKAFLDTTDTAVLTVEHVPTCTRRQT</sequence>
<evidence type="ECO:0000313" key="1">
    <source>
        <dbReference type="EMBL" id="MPC15676.1"/>
    </source>
</evidence>
<accession>A0A5B7D4N3</accession>